<evidence type="ECO:0000313" key="2">
    <source>
        <dbReference type="EMBL" id="GLV55961.1"/>
    </source>
</evidence>
<dbReference type="RefSeq" id="WP_338250782.1">
    <property type="nucleotide sequence ID" value="NZ_BSRI01000001.1"/>
</dbReference>
<dbReference type="PANTHER" id="PTHR30244">
    <property type="entry name" value="TRANSAMINASE"/>
    <property type="match status" value="1"/>
</dbReference>
<dbReference type="EMBL" id="BSRI01000001">
    <property type="protein sequence ID" value="GLV55961.1"/>
    <property type="molecule type" value="Genomic_DNA"/>
</dbReference>
<keyword evidence="2" id="KW-0946">Virion</keyword>
<dbReference type="Proteomes" id="UP001344906">
    <property type="component" value="Unassembled WGS sequence"/>
</dbReference>
<comment type="caution">
    <text evidence="2">The sequence shown here is derived from an EMBL/GenBank/DDBJ whole genome shotgun (WGS) entry which is preliminary data.</text>
</comment>
<gene>
    <name evidence="2" type="ORF">KDH_28050</name>
</gene>
<dbReference type="PIRSF" id="PIRSF000390">
    <property type="entry name" value="PLP_StrS"/>
    <property type="match status" value="1"/>
</dbReference>
<keyword evidence="2" id="KW-0167">Capsid protein</keyword>
<evidence type="ECO:0000313" key="3">
    <source>
        <dbReference type="Proteomes" id="UP001344906"/>
    </source>
</evidence>
<sequence length="402" mass="45033">MEDRNIRRSVTTRTKMPRTTFLPFAVPHITQAEIDEVVDTLHSGWLTTGAKTKRFEHEFAGAVNAPYAVAVNSATAALHLALDALGIGEGDEVIVPVYTFTATAEVVLYCRARPIFVDVDPVTCNLDPLQLERRITPRTRAIFVVHIAGLPAEIDMILAIARAHALPVIEDAAHAFPATYRGKMVGSISDMTAFSFYATKTLSTGEGGMLTTANPEYAQRASMMSLHGISRDAWKRYRAGASWYYEVLQAGYKYNMTDIAASLGLHQLARSQWLLQRRQAIARRYTEAFSQWAQLETPPDPAHVGHAWHLYMLRLCLERLTITRDVFIQALTEARIGASVHFIPLHLHPFYRDTYHLAPGDFPAALHMYQRVISLPLYPGMTDEDVDDVIFAIEQIVTTHKK</sequence>
<dbReference type="Pfam" id="PF01041">
    <property type="entry name" value="DegT_DnrJ_EryC1"/>
    <property type="match status" value="1"/>
</dbReference>
<evidence type="ECO:0000256" key="1">
    <source>
        <dbReference type="RuleBase" id="RU004508"/>
    </source>
</evidence>
<dbReference type="InterPro" id="IPR015422">
    <property type="entry name" value="PyrdxlP-dep_Trfase_small"/>
</dbReference>
<name>A0ABQ6FU09_9CHLR</name>
<reference evidence="2 3" key="1">
    <citation type="submission" date="2023-02" db="EMBL/GenBank/DDBJ databases">
        <title>Dictyobacter halimunensis sp. nov., a new member of the class Ktedonobacteria from forest soil in a geothermal area.</title>
        <authorList>
            <person name="Rachmania M.K."/>
            <person name="Ningsih F."/>
            <person name="Sakai Y."/>
            <person name="Yabe S."/>
            <person name="Yokota A."/>
            <person name="Sjamsuridzal W."/>
        </authorList>
    </citation>
    <scope>NUCLEOTIDE SEQUENCE [LARGE SCALE GENOMIC DNA]</scope>
    <source>
        <strain evidence="2 3">S3.2.2.5</strain>
    </source>
</reference>
<dbReference type="Gene3D" id="3.40.640.10">
    <property type="entry name" value="Type I PLP-dependent aspartate aminotransferase-like (Major domain)"/>
    <property type="match status" value="1"/>
</dbReference>
<protein>
    <submittedName>
        <fullName evidence="2">Spore coat protein</fullName>
    </submittedName>
</protein>
<dbReference type="InterPro" id="IPR015424">
    <property type="entry name" value="PyrdxlP-dep_Trfase"/>
</dbReference>
<dbReference type="PANTHER" id="PTHR30244:SF34">
    <property type="entry name" value="DTDP-4-AMINO-4,6-DIDEOXYGALACTOSE TRANSAMINASE"/>
    <property type="match status" value="1"/>
</dbReference>
<keyword evidence="3" id="KW-1185">Reference proteome</keyword>
<dbReference type="InterPro" id="IPR015421">
    <property type="entry name" value="PyrdxlP-dep_Trfase_major"/>
</dbReference>
<accession>A0ABQ6FU09</accession>
<dbReference type="SUPFAM" id="SSF53383">
    <property type="entry name" value="PLP-dependent transferases"/>
    <property type="match status" value="1"/>
</dbReference>
<proteinExistence type="inferred from homology"/>
<dbReference type="Gene3D" id="3.90.1150.10">
    <property type="entry name" value="Aspartate Aminotransferase, domain 1"/>
    <property type="match status" value="1"/>
</dbReference>
<comment type="similarity">
    <text evidence="1">Belongs to the DegT/DnrJ/EryC1 family.</text>
</comment>
<dbReference type="CDD" id="cd00616">
    <property type="entry name" value="AHBA_syn"/>
    <property type="match status" value="1"/>
</dbReference>
<organism evidence="2 3">
    <name type="scientific">Dictyobacter halimunensis</name>
    <dbReference type="NCBI Taxonomy" id="3026934"/>
    <lineage>
        <taxon>Bacteria</taxon>
        <taxon>Bacillati</taxon>
        <taxon>Chloroflexota</taxon>
        <taxon>Ktedonobacteria</taxon>
        <taxon>Ktedonobacterales</taxon>
        <taxon>Dictyobacteraceae</taxon>
        <taxon>Dictyobacter</taxon>
    </lineage>
</organism>
<dbReference type="InterPro" id="IPR000653">
    <property type="entry name" value="DegT/StrS_aminotransferase"/>
</dbReference>
<keyword evidence="1" id="KW-0663">Pyridoxal phosphate</keyword>